<feature type="domain" description="Dipeptidylpeptidase IV N-terminal" evidence="6">
    <location>
        <begin position="221"/>
        <end position="334"/>
    </location>
</feature>
<dbReference type="InterPro" id="IPR001375">
    <property type="entry name" value="Peptidase_S9_cat"/>
</dbReference>
<dbReference type="EMBL" id="UOER01000604">
    <property type="protein sequence ID" value="VAW26498.1"/>
    <property type="molecule type" value="Genomic_DNA"/>
</dbReference>
<evidence type="ECO:0000256" key="3">
    <source>
        <dbReference type="ARBA" id="ARBA00022729"/>
    </source>
</evidence>
<keyword evidence="3" id="KW-0732">Signal</keyword>
<name>A0A3B0U7Y8_9ZZZZ</name>
<dbReference type="Pfam" id="PF00930">
    <property type="entry name" value="DPPIV_N"/>
    <property type="match status" value="1"/>
</dbReference>
<dbReference type="Gene3D" id="3.40.50.1820">
    <property type="entry name" value="alpha/beta hydrolase"/>
    <property type="match status" value="1"/>
</dbReference>
<dbReference type="FunFam" id="3.40.50.1820:FF:000028">
    <property type="entry name" value="S9 family peptidase"/>
    <property type="match status" value="1"/>
</dbReference>
<dbReference type="SUPFAM" id="SSF82171">
    <property type="entry name" value="DPP6 N-terminal domain-like"/>
    <property type="match status" value="1"/>
</dbReference>
<proteinExistence type="inferred from homology"/>
<dbReference type="SUPFAM" id="SSF53474">
    <property type="entry name" value="alpha/beta-Hydrolases"/>
    <property type="match status" value="1"/>
</dbReference>
<dbReference type="Pfam" id="PF00326">
    <property type="entry name" value="Peptidase_S9"/>
    <property type="match status" value="1"/>
</dbReference>
<dbReference type="Gene3D" id="2.120.10.30">
    <property type="entry name" value="TolB, C-terminal domain"/>
    <property type="match status" value="1"/>
</dbReference>
<organism evidence="7">
    <name type="scientific">hydrothermal vent metagenome</name>
    <dbReference type="NCBI Taxonomy" id="652676"/>
    <lineage>
        <taxon>unclassified sequences</taxon>
        <taxon>metagenomes</taxon>
        <taxon>ecological metagenomes</taxon>
    </lineage>
</organism>
<sequence length="584" mass="66312">SKYNLETNTKSTKTYIVPISGGKSQIISHYTSLLKDKSISPNGKYKITTSDVKLEKITGQDYYPELKKSNVKIIKSLNYRHWDTWEDGAFSHVMYTSTQNKNKPIDIMKGEPFDCPQKPFGGSEDYIWSPDSKNILYVTKKLSGTSYATSTNTDIYKYNLISKKTINLTAENKGYDTNPAFSSKGQLAWLQMKRDGYESDKNDIVVKINGKTINLTANWDGTVNSFKWQNKGNKIYFIAPTLGTVQLFEINVPSSEKNIENPKQITNGQFDVSGIVGQSKNTMVVSRRDMNHASELYAVNLSTGEMNQLTHENDAIYNNLKLGKVEKRMVKTTDGKNMLSWVIYPPGFDSSKKYPTLLYCQGGPQGALSQFYSFRWNFQLMAANGYIIIAPNRRGMPGYGVEWNEQISKDYGGQNMQDYLAAIDDISKESYVDTNRLGAIGASYGGYSVFYLAAIHEGRFKTFISHDGIFDWRSMYGTTEELFFVNWDLGGPYWDKNNAAAQKSYTEFNPAEKVGKWNTPIMIIQGGIDYRVPIGQGLAAFQAAQLQGIKSKLLFFPNENHWVLDNQNSLIWQREFYKWLKETL</sequence>
<evidence type="ECO:0000256" key="1">
    <source>
        <dbReference type="ARBA" id="ARBA00010040"/>
    </source>
</evidence>
<accession>A0A3B0U7Y8</accession>
<gene>
    <name evidence="7" type="ORF">MNBD_BACTEROID04-1937</name>
</gene>
<evidence type="ECO:0000313" key="7">
    <source>
        <dbReference type="EMBL" id="VAW26498.1"/>
    </source>
</evidence>
<dbReference type="InterPro" id="IPR011042">
    <property type="entry name" value="6-blade_b-propeller_TolB-like"/>
</dbReference>
<dbReference type="GO" id="GO:0004252">
    <property type="term" value="F:serine-type endopeptidase activity"/>
    <property type="evidence" value="ECO:0007669"/>
    <property type="project" value="TreeGrafter"/>
</dbReference>
<protein>
    <submittedName>
        <fullName evidence="7">Prolyl oligopeptidase family protein</fullName>
    </submittedName>
</protein>
<dbReference type="GO" id="GO:0006508">
    <property type="term" value="P:proteolysis"/>
    <property type="evidence" value="ECO:0007669"/>
    <property type="project" value="UniProtKB-KW"/>
</dbReference>
<keyword evidence="2" id="KW-0645">Protease</keyword>
<evidence type="ECO:0000256" key="4">
    <source>
        <dbReference type="ARBA" id="ARBA00022801"/>
    </source>
</evidence>
<dbReference type="AlphaFoldDB" id="A0A3B0U7Y8"/>
<dbReference type="InterPro" id="IPR002469">
    <property type="entry name" value="Peptidase_S9B_N"/>
</dbReference>
<dbReference type="InterPro" id="IPR029058">
    <property type="entry name" value="AB_hydrolase_fold"/>
</dbReference>
<keyword evidence="4" id="KW-0378">Hydrolase</keyword>
<evidence type="ECO:0000259" key="5">
    <source>
        <dbReference type="Pfam" id="PF00326"/>
    </source>
</evidence>
<comment type="similarity">
    <text evidence="1">Belongs to the peptidase S9C family.</text>
</comment>
<dbReference type="PANTHER" id="PTHR42776:SF13">
    <property type="entry name" value="DIPEPTIDYL-PEPTIDASE 5"/>
    <property type="match status" value="1"/>
</dbReference>
<feature type="domain" description="Peptidase S9 prolyl oligopeptidase catalytic" evidence="5">
    <location>
        <begin position="373"/>
        <end position="584"/>
    </location>
</feature>
<feature type="non-terminal residue" evidence="7">
    <location>
        <position position="1"/>
    </location>
</feature>
<evidence type="ECO:0000256" key="2">
    <source>
        <dbReference type="ARBA" id="ARBA00022670"/>
    </source>
</evidence>
<evidence type="ECO:0000259" key="6">
    <source>
        <dbReference type="Pfam" id="PF00930"/>
    </source>
</evidence>
<reference evidence="7" key="1">
    <citation type="submission" date="2018-06" db="EMBL/GenBank/DDBJ databases">
        <authorList>
            <person name="Zhirakovskaya E."/>
        </authorList>
    </citation>
    <scope>NUCLEOTIDE SEQUENCE</scope>
</reference>
<dbReference type="PANTHER" id="PTHR42776">
    <property type="entry name" value="SERINE PEPTIDASE S9 FAMILY MEMBER"/>
    <property type="match status" value="1"/>
</dbReference>